<evidence type="ECO:0000313" key="2">
    <source>
        <dbReference type="EMBL" id="MDQ0473863.1"/>
    </source>
</evidence>
<feature type="domain" description="Multidrug resistance protein MdtA-like barrel-sandwich hybrid" evidence="1">
    <location>
        <begin position="47"/>
        <end position="233"/>
    </location>
</feature>
<gene>
    <name evidence="2" type="ORF">QO011_006899</name>
</gene>
<protein>
    <submittedName>
        <fullName evidence="2">Multidrug resistance efflux pump</fullName>
    </submittedName>
</protein>
<comment type="caution">
    <text evidence="2">The sequence shown here is derived from an EMBL/GenBank/DDBJ whole genome shotgun (WGS) entry which is preliminary data.</text>
</comment>
<evidence type="ECO:0000259" key="1">
    <source>
        <dbReference type="Pfam" id="PF25917"/>
    </source>
</evidence>
<dbReference type="EMBL" id="JAUSVX010000018">
    <property type="protein sequence ID" value="MDQ0473863.1"/>
    <property type="molecule type" value="Genomic_DNA"/>
</dbReference>
<sequence>MSVEPRRAVRMLLTGLIVVAFAALVAKAWRQREPQPTMPGMVRQTEIRVAPETTGRLATIAVQAGQHVRKGDLLAVLDNPDLTAALGEAQAAAASAKADRDHVYAGVRAEEVSIAAEAVRTAEANLLLAQQQNARAVALAAKSFTSRQQLDESTASLAKAQADLDLKRAQSAEASAGPIAEERALADAKVALAQATIADLQASLAKTRLMAPVDGTIGIRVAEPGEIIGPGKPVMTLEVDGERWFTFTLREDALHGIAIGKSVALTDPGGRRIEARATELRPLGEFATWRAARAVGDHDLNAFRLRLEPVGAVEGLEPGMTVWLAGQS</sequence>
<dbReference type="PANTHER" id="PTHR30438">
    <property type="entry name" value="36 KDA ANTIGEN-RELATED"/>
    <property type="match status" value="1"/>
</dbReference>
<dbReference type="Gene3D" id="2.40.50.100">
    <property type="match status" value="2"/>
</dbReference>
<dbReference type="Proteomes" id="UP001242480">
    <property type="component" value="Unassembled WGS sequence"/>
</dbReference>
<name>A0ABU0JKE0_9HYPH</name>
<evidence type="ECO:0000313" key="3">
    <source>
        <dbReference type="Proteomes" id="UP001242480"/>
    </source>
</evidence>
<dbReference type="InterPro" id="IPR058625">
    <property type="entry name" value="MdtA-like_BSH"/>
</dbReference>
<dbReference type="SUPFAM" id="SSF111369">
    <property type="entry name" value="HlyD-like secretion proteins"/>
    <property type="match status" value="2"/>
</dbReference>
<accession>A0ABU0JKE0</accession>
<keyword evidence="3" id="KW-1185">Reference proteome</keyword>
<dbReference type="Gene3D" id="2.40.30.170">
    <property type="match status" value="1"/>
</dbReference>
<dbReference type="Pfam" id="PF25917">
    <property type="entry name" value="BSH_RND"/>
    <property type="match status" value="1"/>
</dbReference>
<organism evidence="2 3">
    <name type="scientific">Labrys wisconsinensis</name>
    <dbReference type="NCBI Taxonomy" id="425677"/>
    <lineage>
        <taxon>Bacteria</taxon>
        <taxon>Pseudomonadati</taxon>
        <taxon>Pseudomonadota</taxon>
        <taxon>Alphaproteobacteria</taxon>
        <taxon>Hyphomicrobiales</taxon>
        <taxon>Xanthobacteraceae</taxon>
        <taxon>Labrys</taxon>
    </lineage>
</organism>
<dbReference type="Gene3D" id="1.10.287.470">
    <property type="entry name" value="Helix hairpin bin"/>
    <property type="match status" value="2"/>
</dbReference>
<reference evidence="2 3" key="1">
    <citation type="submission" date="2023-07" db="EMBL/GenBank/DDBJ databases">
        <title>Genomic Encyclopedia of Type Strains, Phase IV (KMG-IV): sequencing the most valuable type-strain genomes for metagenomic binning, comparative biology and taxonomic classification.</title>
        <authorList>
            <person name="Goeker M."/>
        </authorList>
    </citation>
    <scope>NUCLEOTIDE SEQUENCE [LARGE SCALE GENOMIC DNA]</scope>
    <source>
        <strain evidence="2 3">DSM 19619</strain>
    </source>
</reference>
<proteinExistence type="predicted"/>
<dbReference type="RefSeq" id="WP_307282562.1">
    <property type="nucleotide sequence ID" value="NZ_JAUSVX010000018.1"/>
</dbReference>
<dbReference type="PANTHER" id="PTHR30438:SF2">
    <property type="entry name" value="MEMBRANE PROTEIN"/>
    <property type="match status" value="1"/>
</dbReference>